<dbReference type="InterPro" id="IPR008880">
    <property type="entry name" value="Trigger_fac_C"/>
</dbReference>
<dbReference type="GO" id="GO:0005737">
    <property type="term" value="C:cytoplasm"/>
    <property type="evidence" value="ECO:0007669"/>
    <property type="project" value="UniProtKB-SubCell"/>
</dbReference>
<evidence type="ECO:0000259" key="14">
    <source>
        <dbReference type="PROSITE" id="PS50059"/>
    </source>
</evidence>
<accession>A0A0B5FFU5</accession>
<keyword evidence="8 11" id="KW-0413">Isomerase</keyword>
<evidence type="ECO:0000256" key="11">
    <source>
        <dbReference type="HAMAP-Rule" id="MF_00303"/>
    </source>
</evidence>
<proteinExistence type="inferred from homology"/>
<dbReference type="GO" id="GO:0044183">
    <property type="term" value="F:protein folding chaperone"/>
    <property type="evidence" value="ECO:0007669"/>
    <property type="project" value="TreeGrafter"/>
</dbReference>
<dbReference type="KEGG" id="gsb:GSUB_06005"/>
<evidence type="ECO:0000256" key="3">
    <source>
        <dbReference type="ARBA" id="ARBA00013194"/>
    </source>
</evidence>
<dbReference type="Pfam" id="PF00254">
    <property type="entry name" value="FKBP_C"/>
    <property type="match status" value="1"/>
</dbReference>
<dbReference type="InterPro" id="IPR037041">
    <property type="entry name" value="Trigger_fac_C_sf"/>
</dbReference>
<dbReference type="GO" id="GO:0051083">
    <property type="term" value="P:'de novo' cotranslational protein folding"/>
    <property type="evidence" value="ECO:0007669"/>
    <property type="project" value="TreeGrafter"/>
</dbReference>
<comment type="domain">
    <text evidence="11">Consists of 3 domains; the N-terminus binds the ribosome, the middle domain has PPIase activity, while the C-terminus has intrinsic chaperone activity on its own.</text>
</comment>
<dbReference type="PIRSF" id="PIRSF003095">
    <property type="entry name" value="Trigger_factor"/>
    <property type="match status" value="1"/>
</dbReference>
<evidence type="ECO:0000256" key="1">
    <source>
        <dbReference type="ARBA" id="ARBA00000971"/>
    </source>
</evidence>
<comment type="subcellular location">
    <subcellularLocation>
        <location evidence="11">Cytoplasm</location>
    </subcellularLocation>
    <text evidence="11">About half TF is bound to the ribosome near the polypeptide exit tunnel while the other half is free in the cytoplasm.</text>
</comment>
<keyword evidence="7 11" id="KW-0143">Chaperone</keyword>
<evidence type="ECO:0000256" key="7">
    <source>
        <dbReference type="ARBA" id="ARBA00023186"/>
    </source>
</evidence>
<feature type="domain" description="PPIase FKBP-type" evidence="14">
    <location>
        <begin position="166"/>
        <end position="246"/>
    </location>
</feature>
<dbReference type="RefSeq" id="WP_040199736.1">
    <property type="nucleotide sequence ID" value="NZ_CP010311.1"/>
</dbReference>
<dbReference type="Pfam" id="PF05698">
    <property type="entry name" value="Trigger_C"/>
    <property type="match status" value="1"/>
</dbReference>
<gene>
    <name evidence="11" type="primary">tig</name>
    <name evidence="15" type="ORF">GSUB_06005</name>
</gene>
<keyword evidence="11" id="KW-0963">Cytoplasm</keyword>
<evidence type="ECO:0000256" key="5">
    <source>
        <dbReference type="ARBA" id="ARBA00022618"/>
    </source>
</evidence>
<evidence type="ECO:0000256" key="4">
    <source>
        <dbReference type="ARBA" id="ARBA00016902"/>
    </source>
</evidence>
<protein>
    <recommendedName>
        <fullName evidence="4 11">Trigger factor</fullName>
        <shortName evidence="11">TF</shortName>
        <ecNumber evidence="3 11">5.2.1.8</ecNumber>
    </recommendedName>
    <alternativeName>
        <fullName evidence="10 11">PPIase</fullName>
    </alternativeName>
</protein>
<dbReference type="Proteomes" id="UP000035036">
    <property type="component" value="Chromosome"/>
</dbReference>
<dbReference type="SUPFAM" id="SSF54534">
    <property type="entry name" value="FKBP-like"/>
    <property type="match status" value="1"/>
</dbReference>
<dbReference type="Pfam" id="PF05697">
    <property type="entry name" value="Trigger_N"/>
    <property type="match status" value="1"/>
</dbReference>
<dbReference type="GO" id="GO:0015031">
    <property type="term" value="P:protein transport"/>
    <property type="evidence" value="ECO:0007669"/>
    <property type="project" value="UniProtKB-UniRule"/>
</dbReference>
<evidence type="ECO:0000256" key="10">
    <source>
        <dbReference type="ARBA" id="ARBA00029986"/>
    </source>
</evidence>
<dbReference type="PANTHER" id="PTHR30560:SF3">
    <property type="entry name" value="TRIGGER FACTOR-LIKE PROTEIN TIG, CHLOROPLASTIC"/>
    <property type="match status" value="1"/>
</dbReference>
<dbReference type="HOGENOM" id="CLU_033058_3_2_7"/>
<dbReference type="EC" id="5.2.1.8" evidence="3 11"/>
<dbReference type="GO" id="GO:0043022">
    <property type="term" value="F:ribosome binding"/>
    <property type="evidence" value="ECO:0007669"/>
    <property type="project" value="TreeGrafter"/>
</dbReference>
<evidence type="ECO:0000256" key="8">
    <source>
        <dbReference type="ARBA" id="ARBA00023235"/>
    </source>
</evidence>
<keyword evidence="5 11" id="KW-0132">Cell division</keyword>
<dbReference type="Gene3D" id="3.30.70.1050">
    <property type="entry name" value="Trigger factor ribosome-binding domain"/>
    <property type="match status" value="1"/>
</dbReference>
<keyword evidence="6 11" id="KW-0697">Rotamase</keyword>
<dbReference type="SUPFAM" id="SSF109998">
    <property type="entry name" value="Triger factor/SurA peptide-binding domain-like"/>
    <property type="match status" value="1"/>
</dbReference>
<evidence type="ECO:0000256" key="9">
    <source>
        <dbReference type="ARBA" id="ARBA00023306"/>
    </source>
</evidence>
<dbReference type="InterPro" id="IPR027304">
    <property type="entry name" value="Trigger_fact/SurA_dom_sf"/>
</dbReference>
<dbReference type="PROSITE" id="PS50059">
    <property type="entry name" value="FKBP_PPIASE"/>
    <property type="match status" value="1"/>
</dbReference>
<dbReference type="PANTHER" id="PTHR30560">
    <property type="entry name" value="TRIGGER FACTOR CHAPERONE AND PEPTIDYL-PROLYL CIS/TRANS ISOMERASE"/>
    <property type="match status" value="1"/>
</dbReference>
<evidence type="ECO:0000313" key="16">
    <source>
        <dbReference type="Proteomes" id="UP000035036"/>
    </source>
</evidence>
<dbReference type="STRING" id="483547.GSUB_06005"/>
<dbReference type="GO" id="GO:0003755">
    <property type="term" value="F:peptidyl-prolyl cis-trans isomerase activity"/>
    <property type="evidence" value="ECO:0007669"/>
    <property type="project" value="UniProtKB-UniRule"/>
</dbReference>
<dbReference type="EMBL" id="CP010311">
    <property type="protein sequence ID" value="AJF06198.1"/>
    <property type="molecule type" value="Genomic_DNA"/>
</dbReference>
<evidence type="ECO:0000256" key="6">
    <source>
        <dbReference type="ARBA" id="ARBA00023110"/>
    </source>
</evidence>
<dbReference type="HAMAP" id="MF_00303">
    <property type="entry name" value="Trigger_factor_Tig"/>
    <property type="match status" value="1"/>
</dbReference>
<comment type="function">
    <text evidence="11">Involved in protein export. Acts as a chaperone by maintaining the newly synthesized protein in an open conformation. Functions as a peptidyl-prolyl cis-trans isomerase.</text>
</comment>
<dbReference type="GO" id="GO:0051301">
    <property type="term" value="P:cell division"/>
    <property type="evidence" value="ECO:0007669"/>
    <property type="project" value="UniProtKB-KW"/>
</dbReference>
<dbReference type="InterPro" id="IPR005215">
    <property type="entry name" value="Trig_fac"/>
</dbReference>
<evidence type="ECO:0000256" key="12">
    <source>
        <dbReference type="PROSITE-ProRule" id="PRU00277"/>
    </source>
</evidence>
<dbReference type="AlphaFoldDB" id="A0A0B5FFU5"/>
<dbReference type="Gene3D" id="1.10.3120.10">
    <property type="entry name" value="Trigger factor, C-terminal domain"/>
    <property type="match status" value="1"/>
</dbReference>
<dbReference type="InterPro" id="IPR036611">
    <property type="entry name" value="Trigger_fac_ribosome-bd_sf"/>
</dbReference>
<keyword evidence="9 11" id="KW-0131">Cell cycle</keyword>
<evidence type="ECO:0000256" key="2">
    <source>
        <dbReference type="ARBA" id="ARBA00005464"/>
    </source>
</evidence>
<evidence type="ECO:0000313" key="15">
    <source>
        <dbReference type="EMBL" id="AJF06198.1"/>
    </source>
</evidence>
<sequence>MSGVNVKVEDVNSVKKKLQFEIEAAKVDAEIEKAYRKIGKTAKMKGFRPGKVPRSVLEKYYAADMEHQVLNRLINDSYLQALMDNKIAAVSDPEMLDSGSIEKGSPFTYSLLVEVKPEIEVKDYEGLVIEKEKFEFDEKFVDEQIAEMRNSRAETVVSEHDKARGGDIAVIDFEGFVDGEAFQNGSAENYELELGSGTFLPGFEEQIEGMGRGDEREIEVEFPQDYGVEDLAGKPAVFKVTLNEIKERRLPEIDDAFAQQFGAENVDALREKIKEAHITQETRRIEAEMRERVIQALLERNSIEVPDVMVADQLKQMYEDARRRLSYQGMSMEMLGMNEDMFAEQYHEQAADQVKGALLLEAVARQEDIKVDDSEMTAKMQEVSEMVGVPVEEVQKRYAEGDVRRALASRVVEDKVFDFLLEKAQVNEVAKEDLGEAAAEEEEG</sequence>
<comment type="similarity">
    <text evidence="2 11 13">Belongs to the FKBP-type PPIase family. Tig subfamily.</text>
</comment>
<dbReference type="Gene3D" id="3.10.50.40">
    <property type="match status" value="1"/>
</dbReference>
<dbReference type="InterPro" id="IPR046357">
    <property type="entry name" value="PPIase_dom_sf"/>
</dbReference>
<evidence type="ECO:0000256" key="13">
    <source>
        <dbReference type="RuleBase" id="RU003914"/>
    </source>
</evidence>
<dbReference type="InterPro" id="IPR001179">
    <property type="entry name" value="PPIase_FKBP_dom"/>
</dbReference>
<dbReference type="NCBIfam" id="TIGR00115">
    <property type="entry name" value="tig"/>
    <property type="match status" value="1"/>
</dbReference>
<reference evidence="15 16" key="1">
    <citation type="journal article" date="2015" name="Genome Announc.">
        <title>Genomes of Geoalkalibacter ferrihydriticus Z-0531T and Geoalkalibacter subterraneus Red1T, Two Haloalkaliphilic Metal-Reducing Deltaproteobacteria.</title>
        <authorList>
            <person name="Badalamenti J.P."/>
            <person name="Krajmalnik-Brown R."/>
            <person name="Torres C.I."/>
            <person name="Bond D.R."/>
        </authorList>
    </citation>
    <scope>NUCLEOTIDE SEQUENCE [LARGE SCALE GENOMIC DNA]</scope>
    <source>
        <strain evidence="15 16">Red1</strain>
    </source>
</reference>
<name>A0A0B5FFU5_9BACT</name>
<organism evidence="15 16">
    <name type="scientific">Geoalkalibacter subterraneus</name>
    <dbReference type="NCBI Taxonomy" id="483547"/>
    <lineage>
        <taxon>Bacteria</taxon>
        <taxon>Pseudomonadati</taxon>
        <taxon>Thermodesulfobacteriota</taxon>
        <taxon>Desulfuromonadia</taxon>
        <taxon>Desulfuromonadales</taxon>
        <taxon>Geoalkalibacteraceae</taxon>
        <taxon>Geoalkalibacter</taxon>
    </lineage>
</organism>
<dbReference type="SUPFAM" id="SSF102735">
    <property type="entry name" value="Trigger factor ribosome-binding domain"/>
    <property type="match status" value="1"/>
</dbReference>
<comment type="catalytic activity">
    <reaction evidence="1 11 12">
        <text>[protein]-peptidylproline (omega=180) = [protein]-peptidylproline (omega=0)</text>
        <dbReference type="Rhea" id="RHEA:16237"/>
        <dbReference type="Rhea" id="RHEA-COMP:10747"/>
        <dbReference type="Rhea" id="RHEA-COMP:10748"/>
        <dbReference type="ChEBI" id="CHEBI:83833"/>
        <dbReference type="ChEBI" id="CHEBI:83834"/>
        <dbReference type="EC" id="5.2.1.8"/>
    </reaction>
</comment>
<dbReference type="InterPro" id="IPR008881">
    <property type="entry name" value="Trigger_fac_ribosome-bd_bac"/>
</dbReference>
<dbReference type="FunFam" id="3.10.50.40:FF:000001">
    <property type="entry name" value="Trigger factor"/>
    <property type="match status" value="1"/>
</dbReference>
<keyword evidence="16" id="KW-1185">Reference proteome</keyword>
<dbReference type="GO" id="GO:0043335">
    <property type="term" value="P:protein unfolding"/>
    <property type="evidence" value="ECO:0007669"/>
    <property type="project" value="TreeGrafter"/>
</dbReference>